<dbReference type="GO" id="GO:0016301">
    <property type="term" value="F:kinase activity"/>
    <property type="evidence" value="ECO:0007669"/>
    <property type="project" value="UniProtKB-KW"/>
</dbReference>
<dbReference type="GO" id="GO:0006015">
    <property type="term" value="P:5-phosphoribose 1-diphosphate biosynthetic process"/>
    <property type="evidence" value="ECO:0007669"/>
    <property type="project" value="TreeGrafter"/>
</dbReference>
<dbReference type="EC" id="2.7.6.1" evidence="1"/>
<dbReference type="GO" id="GO:0005524">
    <property type="term" value="F:ATP binding"/>
    <property type="evidence" value="ECO:0007669"/>
    <property type="project" value="UniProtKB-KW"/>
</dbReference>
<evidence type="ECO:0000259" key="9">
    <source>
        <dbReference type="Pfam" id="PF00156"/>
    </source>
</evidence>
<name>A0AAP2RF75_9FIRM</name>
<dbReference type="GO" id="GO:0005737">
    <property type="term" value="C:cytoplasm"/>
    <property type="evidence" value="ECO:0007669"/>
    <property type="project" value="TreeGrafter"/>
</dbReference>
<evidence type="ECO:0000256" key="8">
    <source>
        <dbReference type="RuleBase" id="RU004324"/>
    </source>
</evidence>
<dbReference type="PANTHER" id="PTHR10210">
    <property type="entry name" value="RIBOSE-PHOSPHATE DIPHOSPHOKINASE FAMILY MEMBER"/>
    <property type="match status" value="1"/>
</dbReference>
<keyword evidence="6" id="KW-0067">ATP-binding</keyword>
<dbReference type="AlphaFoldDB" id="A0AAP2RF75"/>
<sequence length="406" mass="46409">MSNDYAFKNTIPVAPLKLCALESCRSFAEKVNRHIVTFRKNDTEELLSRKASIEYRGYDCNSYLLNASCPRFGTGEGKGLIHESVRGTDLFIMVDVVNYSLTYTVCGHQNFMSPDDHYQDLKRIIGASIANAHRVNVVMPFLYEGRQHKRSKRESLDCACALEELSNMGVANIITFDAHDPRVQNAIPLHGFDNFMPPYQFIKAVFQKDHDLIIDKDHLMVISPDEGAMGRAVYFANNLGVNMGMFYKRRDYSTVINGRNPIVAHEFLGADVAGKTVIIIDDMISSGESMLDTAKELKDRHADKVIICCTFGLFTDGFDKFDEFHSRGYFDYVVTTNLNYRPDELLARDWYLEADMSKFTAAIINTINHDQSLNTIIDPTEKIQKLIAKYNRTREEQFRQFELNFK</sequence>
<evidence type="ECO:0000259" key="10">
    <source>
        <dbReference type="Pfam" id="PF13793"/>
    </source>
</evidence>
<dbReference type="Proteomes" id="UP001299265">
    <property type="component" value="Unassembled WGS sequence"/>
</dbReference>
<keyword evidence="4" id="KW-0547">Nucleotide-binding</keyword>
<evidence type="ECO:0000256" key="2">
    <source>
        <dbReference type="ARBA" id="ARBA00022679"/>
    </source>
</evidence>
<dbReference type="SUPFAM" id="SSF53271">
    <property type="entry name" value="PRTase-like"/>
    <property type="match status" value="2"/>
</dbReference>
<gene>
    <name evidence="11" type="ORF">LQE92_00645</name>
</gene>
<dbReference type="RefSeq" id="WP_231061086.1">
    <property type="nucleotide sequence ID" value="NZ_JAJNOR010000001.1"/>
</dbReference>
<reference evidence="11 12" key="1">
    <citation type="submission" date="2021-11" db="EMBL/GenBank/DDBJ databases">
        <title>Lacrimispora sp. nov. NSJ-141 isolated from human feces.</title>
        <authorList>
            <person name="Abdugheni R."/>
        </authorList>
    </citation>
    <scope>NUCLEOTIDE SEQUENCE [LARGE SCALE GENOMIC DNA]</scope>
    <source>
        <strain evidence="11 12">NSJ-141</strain>
    </source>
</reference>
<accession>A0AAP2RF75</accession>
<organism evidence="11 12">
    <name type="scientific">Lientehia hominis</name>
    <dbReference type="NCBI Taxonomy" id="2897778"/>
    <lineage>
        <taxon>Bacteria</taxon>
        <taxon>Bacillati</taxon>
        <taxon>Bacillota</taxon>
        <taxon>Clostridia</taxon>
        <taxon>Lachnospirales</taxon>
        <taxon>Lachnospiraceae</taxon>
        <taxon>Lientehia</taxon>
    </lineage>
</organism>
<dbReference type="Pfam" id="PF00156">
    <property type="entry name" value="Pribosyltran"/>
    <property type="match status" value="1"/>
</dbReference>
<comment type="similarity">
    <text evidence="8">Belongs to the ribose-phosphate pyrophosphokinase family.</text>
</comment>
<evidence type="ECO:0000256" key="6">
    <source>
        <dbReference type="ARBA" id="ARBA00022840"/>
    </source>
</evidence>
<dbReference type="Gene3D" id="3.40.50.2020">
    <property type="match status" value="2"/>
</dbReference>
<evidence type="ECO:0000256" key="1">
    <source>
        <dbReference type="ARBA" id="ARBA00013247"/>
    </source>
</evidence>
<dbReference type="InterPro" id="IPR005946">
    <property type="entry name" value="Rib-P_diPkinase"/>
</dbReference>
<evidence type="ECO:0000313" key="12">
    <source>
        <dbReference type="Proteomes" id="UP001299265"/>
    </source>
</evidence>
<dbReference type="GO" id="GO:0006164">
    <property type="term" value="P:purine nucleotide biosynthetic process"/>
    <property type="evidence" value="ECO:0007669"/>
    <property type="project" value="TreeGrafter"/>
</dbReference>
<evidence type="ECO:0000256" key="4">
    <source>
        <dbReference type="ARBA" id="ARBA00022741"/>
    </source>
</evidence>
<comment type="catalytic activity">
    <reaction evidence="7">
        <text>D-ribose 5-phosphate + ATP = 5-phospho-alpha-D-ribose 1-diphosphate + AMP + H(+)</text>
        <dbReference type="Rhea" id="RHEA:15609"/>
        <dbReference type="ChEBI" id="CHEBI:15378"/>
        <dbReference type="ChEBI" id="CHEBI:30616"/>
        <dbReference type="ChEBI" id="CHEBI:58017"/>
        <dbReference type="ChEBI" id="CHEBI:78346"/>
        <dbReference type="ChEBI" id="CHEBI:456215"/>
        <dbReference type="EC" id="2.7.6.1"/>
    </reaction>
</comment>
<dbReference type="NCBIfam" id="TIGR01251">
    <property type="entry name" value="ribP_PPkin"/>
    <property type="match status" value="1"/>
</dbReference>
<keyword evidence="12" id="KW-1185">Reference proteome</keyword>
<dbReference type="Pfam" id="PF13793">
    <property type="entry name" value="Pribosyltran_N"/>
    <property type="match status" value="1"/>
</dbReference>
<evidence type="ECO:0000256" key="3">
    <source>
        <dbReference type="ARBA" id="ARBA00022727"/>
    </source>
</evidence>
<keyword evidence="5" id="KW-0418">Kinase</keyword>
<evidence type="ECO:0000256" key="7">
    <source>
        <dbReference type="ARBA" id="ARBA00049535"/>
    </source>
</evidence>
<keyword evidence="3 8" id="KW-0545">Nucleotide biosynthesis</keyword>
<dbReference type="InterPro" id="IPR029057">
    <property type="entry name" value="PRTase-like"/>
</dbReference>
<feature type="domain" description="Ribose-phosphate pyrophosphokinase N-terminal" evidence="10">
    <location>
        <begin position="16"/>
        <end position="169"/>
    </location>
</feature>
<dbReference type="NCBIfam" id="NF005299">
    <property type="entry name" value="PRK06827.1"/>
    <property type="match status" value="1"/>
</dbReference>
<dbReference type="GO" id="GO:0004749">
    <property type="term" value="F:ribose phosphate diphosphokinase activity"/>
    <property type="evidence" value="ECO:0007669"/>
    <property type="project" value="UniProtKB-EC"/>
</dbReference>
<dbReference type="CDD" id="cd06223">
    <property type="entry name" value="PRTases_typeI"/>
    <property type="match status" value="1"/>
</dbReference>
<keyword evidence="2" id="KW-0808">Transferase</keyword>
<dbReference type="InterPro" id="IPR029099">
    <property type="entry name" value="Pribosyltran_N"/>
</dbReference>
<proteinExistence type="inferred from homology"/>
<dbReference type="PANTHER" id="PTHR10210:SF32">
    <property type="entry name" value="RIBOSE-PHOSPHATE PYROPHOSPHOKINASE 2"/>
    <property type="match status" value="1"/>
</dbReference>
<protein>
    <recommendedName>
        <fullName evidence="1">ribose-phosphate diphosphokinase</fullName>
        <ecNumber evidence="1">2.7.6.1</ecNumber>
    </recommendedName>
</protein>
<dbReference type="GO" id="GO:0000287">
    <property type="term" value="F:magnesium ion binding"/>
    <property type="evidence" value="ECO:0007669"/>
    <property type="project" value="InterPro"/>
</dbReference>
<evidence type="ECO:0000313" key="11">
    <source>
        <dbReference type="EMBL" id="MCD2491132.1"/>
    </source>
</evidence>
<evidence type="ECO:0000256" key="5">
    <source>
        <dbReference type="ARBA" id="ARBA00022777"/>
    </source>
</evidence>
<dbReference type="GO" id="GO:0002189">
    <property type="term" value="C:ribose phosphate diphosphokinase complex"/>
    <property type="evidence" value="ECO:0007669"/>
    <property type="project" value="TreeGrafter"/>
</dbReference>
<feature type="domain" description="Phosphoribosyltransferase" evidence="9">
    <location>
        <begin position="211"/>
        <end position="311"/>
    </location>
</feature>
<dbReference type="EMBL" id="JAJNOR010000001">
    <property type="protein sequence ID" value="MCD2491132.1"/>
    <property type="molecule type" value="Genomic_DNA"/>
</dbReference>
<comment type="caution">
    <text evidence="11">The sequence shown here is derived from an EMBL/GenBank/DDBJ whole genome shotgun (WGS) entry which is preliminary data.</text>
</comment>
<dbReference type="InterPro" id="IPR000836">
    <property type="entry name" value="PRTase_dom"/>
</dbReference>